<reference evidence="2" key="1">
    <citation type="submission" date="2017-02" db="EMBL/GenBank/DDBJ databases">
        <title>Shigella draft genomes.</title>
        <authorList>
            <person name="Weis A.M."/>
            <person name="Weimer B.C."/>
            <person name="Gilpin B."/>
        </authorList>
    </citation>
    <scope>NUCLEOTIDE SEQUENCE [LARGE SCALE GENOMIC DNA]</scope>
    <source>
        <strain evidence="2">BCW_4868</strain>
    </source>
</reference>
<feature type="region of interest" description="Disordered" evidence="1">
    <location>
        <begin position="28"/>
        <end position="48"/>
    </location>
</feature>
<dbReference type="EMBL" id="MSJS02000079">
    <property type="protein sequence ID" value="OOO78452.1"/>
    <property type="molecule type" value="Genomic_DNA"/>
</dbReference>
<dbReference type="Proteomes" id="UP000868349">
    <property type="component" value="Unassembled WGS sequence"/>
</dbReference>
<dbReference type="AlphaFoldDB" id="A0A1S9J6C4"/>
<evidence type="ECO:0000313" key="2">
    <source>
        <dbReference type="EMBL" id="OOO78452.1"/>
    </source>
</evidence>
<gene>
    <name evidence="2" type="ORF">AJR17_017980</name>
</gene>
<name>A0A1S9J6C4_SHIBO</name>
<feature type="compositionally biased region" description="Polar residues" evidence="1">
    <location>
        <begin position="39"/>
        <end position="48"/>
    </location>
</feature>
<organism evidence="2">
    <name type="scientific">Shigella boydii</name>
    <dbReference type="NCBI Taxonomy" id="621"/>
    <lineage>
        <taxon>Bacteria</taxon>
        <taxon>Pseudomonadati</taxon>
        <taxon>Pseudomonadota</taxon>
        <taxon>Gammaproteobacteria</taxon>
        <taxon>Enterobacterales</taxon>
        <taxon>Enterobacteriaceae</taxon>
        <taxon>Shigella</taxon>
    </lineage>
</organism>
<sequence length="77" mass="8532">MAFNSIFVIQGGIEDIRKNLKIGTDRKLRGQQKRMVTPGNATPTSRANPPLQSWFAVLHTRLPGYTGAVWSENIHAA</sequence>
<accession>A0A1S9J6C4</accession>
<evidence type="ECO:0000256" key="1">
    <source>
        <dbReference type="SAM" id="MobiDB-lite"/>
    </source>
</evidence>
<comment type="caution">
    <text evidence="2">The sequence shown here is derived from an EMBL/GenBank/DDBJ whole genome shotgun (WGS) entry which is preliminary data.</text>
</comment>
<proteinExistence type="predicted"/>
<protein>
    <submittedName>
        <fullName evidence="2">Uncharacterized protein</fullName>
    </submittedName>
</protein>